<dbReference type="Proteomes" id="UP000269945">
    <property type="component" value="Unassembled WGS sequence"/>
</dbReference>
<keyword evidence="2" id="KW-1185">Reference proteome</keyword>
<proteinExistence type="predicted"/>
<dbReference type="AlphaFoldDB" id="A0A9X9PX28"/>
<dbReference type="EMBL" id="CYRY02005880">
    <property type="protein sequence ID" value="VCW70414.1"/>
    <property type="molecule type" value="Genomic_DNA"/>
</dbReference>
<evidence type="ECO:0000313" key="2">
    <source>
        <dbReference type="Proteomes" id="UP000269945"/>
    </source>
</evidence>
<protein>
    <submittedName>
        <fullName evidence="1">Uncharacterized protein</fullName>
    </submittedName>
</protein>
<name>A0A9X9PX28_GULGU</name>
<sequence>PASRKCLSPSLPEVPASQPPIQISPLSGSLPSLSLSLWFLICPVPLCLPSLDCDPRLLPIAFLIGISLNASPQEIPSALCFLEGKSDRQGEGAVLTKILTRALLL</sequence>
<organism evidence="1 2">
    <name type="scientific">Gulo gulo</name>
    <name type="common">Wolverine</name>
    <name type="synonym">Gluton</name>
    <dbReference type="NCBI Taxonomy" id="48420"/>
    <lineage>
        <taxon>Eukaryota</taxon>
        <taxon>Metazoa</taxon>
        <taxon>Chordata</taxon>
        <taxon>Craniata</taxon>
        <taxon>Vertebrata</taxon>
        <taxon>Euteleostomi</taxon>
        <taxon>Mammalia</taxon>
        <taxon>Eutheria</taxon>
        <taxon>Laurasiatheria</taxon>
        <taxon>Carnivora</taxon>
        <taxon>Caniformia</taxon>
        <taxon>Musteloidea</taxon>
        <taxon>Mustelidae</taxon>
        <taxon>Guloninae</taxon>
        <taxon>Gulo</taxon>
    </lineage>
</organism>
<evidence type="ECO:0000313" key="1">
    <source>
        <dbReference type="EMBL" id="VCW70414.1"/>
    </source>
</evidence>
<gene>
    <name evidence="1" type="ORF">BN2614_LOCUS1</name>
</gene>
<accession>A0A9X9PX28</accession>
<feature type="non-terminal residue" evidence="1">
    <location>
        <position position="1"/>
    </location>
</feature>
<comment type="caution">
    <text evidence="1">The sequence shown here is derived from an EMBL/GenBank/DDBJ whole genome shotgun (WGS) entry which is preliminary data.</text>
</comment>
<reference evidence="1 2" key="1">
    <citation type="submission" date="2018-10" db="EMBL/GenBank/DDBJ databases">
        <authorList>
            <person name="Ekblom R."/>
            <person name="Jareborg N."/>
        </authorList>
    </citation>
    <scope>NUCLEOTIDE SEQUENCE [LARGE SCALE GENOMIC DNA]</scope>
    <source>
        <tissue evidence="1">Muscle</tissue>
    </source>
</reference>